<protein>
    <recommendedName>
        <fullName evidence="2">SNRNP25 ubiquitin-like domain-containing protein</fullName>
    </recommendedName>
</protein>
<dbReference type="EMBL" id="JAXQNO010000012">
    <property type="protein sequence ID" value="KAK4787133.1"/>
    <property type="molecule type" value="Genomic_DNA"/>
</dbReference>
<feature type="region of interest" description="Disordered" evidence="1">
    <location>
        <begin position="1"/>
        <end position="20"/>
    </location>
</feature>
<feature type="compositionally biased region" description="Basic residues" evidence="1">
    <location>
        <begin position="158"/>
        <end position="177"/>
    </location>
</feature>
<dbReference type="Pfam" id="PF18036">
    <property type="entry name" value="Ubiquitin_4"/>
    <property type="match status" value="1"/>
</dbReference>
<evidence type="ECO:0000259" key="2">
    <source>
        <dbReference type="Pfam" id="PF18036"/>
    </source>
</evidence>
<dbReference type="CDD" id="cd17058">
    <property type="entry name" value="Ubl_SNRNP25"/>
    <property type="match status" value="1"/>
</dbReference>
<dbReference type="InterPro" id="IPR039690">
    <property type="entry name" value="SNRNP25"/>
</dbReference>
<dbReference type="AlphaFoldDB" id="A0AAN7LV25"/>
<dbReference type="InterPro" id="IPR029071">
    <property type="entry name" value="Ubiquitin-like_domsf"/>
</dbReference>
<dbReference type="GO" id="GO:0000398">
    <property type="term" value="P:mRNA splicing, via spliceosome"/>
    <property type="evidence" value="ECO:0007669"/>
    <property type="project" value="InterPro"/>
</dbReference>
<feature type="domain" description="SNRNP25 ubiquitin-like" evidence="2">
    <location>
        <begin position="65"/>
        <end position="153"/>
    </location>
</feature>
<evidence type="ECO:0000313" key="3">
    <source>
        <dbReference type="EMBL" id="KAK4787133.1"/>
    </source>
</evidence>
<comment type="caution">
    <text evidence="3">The sequence shown here is derived from an EMBL/GenBank/DDBJ whole genome shotgun (WGS) entry which is preliminary data.</text>
</comment>
<evidence type="ECO:0000256" key="1">
    <source>
        <dbReference type="SAM" id="MobiDB-lite"/>
    </source>
</evidence>
<accession>A0AAN7LV25</accession>
<name>A0AAN7LV25_TRANT</name>
<sequence length="177" mass="19824">MESGTKGDDGEIGGGSGYNDRSVNRAKLNSKLEALLSDPVLADVPKKPTLSDVETLISLELGSGMRLSILRLDGSTFDVVVMNSATVKDLRLAMKKKVNDMEQSTMGHRQISWKHIWANFCLSYQNQKLLDDSSQLQDFGVRNNSQLHFVPHVISKNSGRHSRRKKHRFFHGLSKRS</sequence>
<dbReference type="InterPro" id="IPR040610">
    <property type="entry name" value="SNRNP25_ubiquitin"/>
</dbReference>
<evidence type="ECO:0000313" key="4">
    <source>
        <dbReference type="Proteomes" id="UP001346149"/>
    </source>
</evidence>
<feature type="region of interest" description="Disordered" evidence="1">
    <location>
        <begin position="156"/>
        <end position="177"/>
    </location>
</feature>
<gene>
    <name evidence="3" type="ORF">SAY86_010966</name>
</gene>
<keyword evidence="4" id="KW-1185">Reference proteome</keyword>
<dbReference type="Proteomes" id="UP001346149">
    <property type="component" value="Unassembled WGS sequence"/>
</dbReference>
<reference evidence="3 4" key="1">
    <citation type="journal article" date="2023" name="Hortic Res">
        <title>Pangenome of water caltrop reveals structural variations and asymmetric subgenome divergence after allopolyploidization.</title>
        <authorList>
            <person name="Zhang X."/>
            <person name="Chen Y."/>
            <person name="Wang L."/>
            <person name="Yuan Y."/>
            <person name="Fang M."/>
            <person name="Shi L."/>
            <person name="Lu R."/>
            <person name="Comes H.P."/>
            <person name="Ma Y."/>
            <person name="Chen Y."/>
            <person name="Huang G."/>
            <person name="Zhou Y."/>
            <person name="Zheng Z."/>
            <person name="Qiu Y."/>
        </authorList>
    </citation>
    <scope>NUCLEOTIDE SEQUENCE [LARGE SCALE GENOMIC DNA]</scope>
    <source>
        <strain evidence="3">F231</strain>
    </source>
</reference>
<dbReference type="Gene3D" id="3.10.20.90">
    <property type="entry name" value="Phosphatidylinositol 3-kinase Catalytic Subunit, Chain A, domain 1"/>
    <property type="match status" value="1"/>
</dbReference>
<dbReference type="PANTHER" id="PTHR14942:SF0">
    <property type="entry name" value="U11_U12 SMALL NUCLEAR RIBONUCLEOPROTEIN 25 KDA PROTEIN"/>
    <property type="match status" value="1"/>
</dbReference>
<dbReference type="PANTHER" id="PTHR14942">
    <property type="entry name" value="U11/U12 SMALL NUCLEAR RIBONUCLEOPROTEIN 25 KDA PROTEIN"/>
    <property type="match status" value="1"/>
</dbReference>
<organism evidence="3 4">
    <name type="scientific">Trapa natans</name>
    <name type="common">Water chestnut</name>
    <dbReference type="NCBI Taxonomy" id="22666"/>
    <lineage>
        <taxon>Eukaryota</taxon>
        <taxon>Viridiplantae</taxon>
        <taxon>Streptophyta</taxon>
        <taxon>Embryophyta</taxon>
        <taxon>Tracheophyta</taxon>
        <taxon>Spermatophyta</taxon>
        <taxon>Magnoliopsida</taxon>
        <taxon>eudicotyledons</taxon>
        <taxon>Gunneridae</taxon>
        <taxon>Pentapetalae</taxon>
        <taxon>rosids</taxon>
        <taxon>malvids</taxon>
        <taxon>Myrtales</taxon>
        <taxon>Lythraceae</taxon>
        <taxon>Trapa</taxon>
    </lineage>
</organism>
<proteinExistence type="predicted"/>
<dbReference type="SUPFAM" id="SSF54236">
    <property type="entry name" value="Ubiquitin-like"/>
    <property type="match status" value="1"/>
</dbReference>